<feature type="compositionally biased region" description="Low complexity" evidence="1">
    <location>
        <begin position="57"/>
        <end position="75"/>
    </location>
</feature>
<evidence type="ECO:0000313" key="3">
    <source>
        <dbReference type="Proteomes" id="UP001187192"/>
    </source>
</evidence>
<feature type="compositionally biased region" description="Gly residues" evidence="1">
    <location>
        <begin position="15"/>
        <end position="43"/>
    </location>
</feature>
<organism evidence="2 3">
    <name type="scientific">Ficus carica</name>
    <name type="common">Common fig</name>
    <dbReference type="NCBI Taxonomy" id="3494"/>
    <lineage>
        <taxon>Eukaryota</taxon>
        <taxon>Viridiplantae</taxon>
        <taxon>Streptophyta</taxon>
        <taxon>Embryophyta</taxon>
        <taxon>Tracheophyta</taxon>
        <taxon>Spermatophyta</taxon>
        <taxon>Magnoliopsida</taxon>
        <taxon>eudicotyledons</taxon>
        <taxon>Gunneridae</taxon>
        <taxon>Pentapetalae</taxon>
        <taxon>rosids</taxon>
        <taxon>fabids</taxon>
        <taxon>Rosales</taxon>
        <taxon>Moraceae</taxon>
        <taxon>Ficeae</taxon>
        <taxon>Ficus</taxon>
    </lineage>
</organism>
<dbReference type="EMBL" id="BTGU01000019">
    <property type="protein sequence ID" value="GMN44694.1"/>
    <property type="molecule type" value="Genomic_DNA"/>
</dbReference>
<dbReference type="AlphaFoldDB" id="A0AA88DIC5"/>
<proteinExistence type="predicted"/>
<feature type="compositionally biased region" description="Gly residues" evidence="1">
    <location>
        <begin position="76"/>
        <end position="85"/>
    </location>
</feature>
<gene>
    <name evidence="2" type="ORF">TIFTF001_013889</name>
</gene>
<comment type="caution">
    <text evidence="2">The sequence shown here is derived from an EMBL/GenBank/DDBJ whole genome shotgun (WGS) entry which is preliminary data.</text>
</comment>
<feature type="region of interest" description="Disordered" evidence="1">
    <location>
        <begin position="1"/>
        <end position="106"/>
    </location>
</feature>
<evidence type="ECO:0000256" key="1">
    <source>
        <dbReference type="SAM" id="MobiDB-lite"/>
    </source>
</evidence>
<keyword evidence="3" id="KW-1185">Reference proteome</keyword>
<accession>A0AA88DIC5</accession>
<dbReference type="Proteomes" id="UP001187192">
    <property type="component" value="Unassembled WGS sequence"/>
</dbReference>
<name>A0AA88DIC5_FICCA</name>
<protein>
    <submittedName>
        <fullName evidence="2">Uncharacterized protein</fullName>
    </submittedName>
</protein>
<reference evidence="2" key="1">
    <citation type="submission" date="2023-07" db="EMBL/GenBank/DDBJ databases">
        <title>draft genome sequence of fig (Ficus carica).</title>
        <authorList>
            <person name="Takahashi T."/>
            <person name="Nishimura K."/>
        </authorList>
    </citation>
    <scope>NUCLEOTIDE SEQUENCE</scope>
</reference>
<sequence length="142" mass="14545">MGEAVVEPLPMTLSGPGGAGLAGGLGGPTGRGGTGLGCRGAGVGRREREGKRERKGGSPAAGVGAGGRSPRLGWSGPSGLGGPGWGRERGEERREARERGTGGRKKCRRWVVGVGVGRWRRSSAVNRTPAAEKTWGGKVYMR</sequence>
<feature type="region of interest" description="Disordered" evidence="1">
    <location>
        <begin position="123"/>
        <end position="142"/>
    </location>
</feature>
<evidence type="ECO:0000313" key="2">
    <source>
        <dbReference type="EMBL" id="GMN44694.1"/>
    </source>
</evidence>
<feature type="compositionally biased region" description="Basic and acidic residues" evidence="1">
    <location>
        <begin position="44"/>
        <end position="56"/>
    </location>
</feature>
<feature type="compositionally biased region" description="Basic and acidic residues" evidence="1">
    <location>
        <begin position="86"/>
        <end position="101"/>
    </location>
</feature>